<evidence type="ECO:0000256" key="1">
    <source>
        <dbReference type="SAM" id="SignalP"/>
    </source>
</evidence>
<proteinExistence type="predicted"/>
<reference evidence="3" key="1">
    <citation type="journal article" date="2019" name="Int. J. Syst. Evol. Microbiol.">
        <title>The Global Catalogue of Microorganisms (GCM) 10K type strain sequencing project: providing services to taxonomists for standard genome sequencing and annotation.</title>
        <authorList>
            <consortium name="The Broad Institute Genomics Platform"/>
            <consortium name="The Broad Institute Genome Sequencing Center for Infectious Disease"/>
            <person name="Wu L."/>
            <person name="Ma J."/>
        </authorList>
    </citation>
    <scope>NUCLEOTIDE SEQUENCE [LARGE SCALE GENOMIC DNA]</scope>
    <source>
        <strain evidence="3">CCM 7480</strain>
    </source>
</reference>
<keyword evidence="1" id="KW-0732">Signal</keyword>
<sequence>MKNKIGLFLFALGLSASYAYAGDDYIACFESCFARYDACVAGGYGENFCGYHQSRCLAMCDGWDGNGDIP</sequence>
<dbReference type="Proteomes" id="UP001595665">
    <property type="component" value="Unassembled WGS sequence"/>
</dbReference>
<evidence type="ECO:0008006" key="4">
    <source>
        <dbReference type="Google" id="ProtNLM"/>
    </source>
</evidence>
<name>A0ABV7PP59_9BURK</name>
<evidence type="ECO:0000313" key="3">
    <source>
        <dbReference type="Proteomes" id="UP001595665"/>
    </source>
</evidence>
<dbReference type="RefSeq" id="WP_312549710.1">
    <property type="nucleotide sequence ID" value="NZ_JBHRVV010000001.1"/>
</dbReference>
<accession>A0ABV7PP59</accession>
<keyword evidence="3" id="KW-1185">Reference proteome</keyword>
<gene>
    <name evidence="2" type="ORF">ACFOPH_22770</name>
</gene>
<dbReference type="EMBL" id="JBHRVV010000001">
    <property type="protein sequence ID" value="MFC3461033.1"/>
    <property type="molecule type" value="Genomic_DNA"/>
</dbReference>
<protein>
    <recommendedName>
        <fullName evidence="4">Kazal-like domain-containing protein</fullName>
    </recommendedName>
</protein>
<feature type="signal peptide" evidence="1">
    <location>
        <begin position="1"/>
        <end position="21"/>
    </location>
</feature>
<feature type="chain" id="PRO_5045809295" description="Kazal-like domain-containing protein" evidence="1">
    <location>
        <begin position="22"/>
        <end position="70"/>
    </location>
</feature>
<comment type="caution">
    <text evidence="2">The sequence shown here is derived from an EMBL/GenBank/DDBJ whole genome shotgun (WGS) entry which is preliminary data.</text>
</comment>
<evidence type="ECO:0000313" key="2">
    <source>
        <dbReference type="EMBL" id="MFC3461033.1"/>
    </source>
</evidence>
<organism evidence="2 3">
    <name type="scientific">Massilia haematophila</name>
    <dbReference type="NCBI Taxonomy" id="457923"/>
    <lineage>
        <taxon>Bacteria</taxon>
        <taxon>Pseudomonadati</taxon>
        <taxon>Pseudomonadota</taxon>
        <taxon>Betaproteobacteria</taxon>
        <taxon>Burkholderiales</taxon>
        <taxon>Oxalobacteraceae</taxon>
        <taxon>Telluria group</taxon>
        <taxon>Massilia</taxon>
    </lineage>
</organism>